<gene>
    <name evidence="10" type="ORF">UFOPK2399_00735</name>
</gene>
<evidence type="ECO:0000256" key="6">
    <source>
        <dbReference type="SAM" id="Coils"/>
    </source>
</evidence>
<feature type="region of interest" description="Disordered" evidence="7">
    <location>
        <begin position="872"/>
        <end position="897"/>
    </location>
</feature>
<dbReference type="Pfam" id="PF06470">
    <property type="entry name" value="SMC_hinge"/>
    <property type="match status" value="1"/>
</dbReference>
<evidence type="ECO:0000256" key="4">
    <source>
        <dbReference type="ARBA" id="ARBA00023054"/>
    </source>
</evidence>
<dbReference type="GO" id="GO:0016887">
    <property type="term" value="F:ATP hydrolysis activity"/>
    <property type="evidence" value="ECO:0007669"/>
    <property type="project" value="InterPro"/>
</dbReference>
<protein>
    <submittedName>
        <fullName evidence="10">Unannotated protein</fullName>
    </submittedName>
</protein>
<dbReference type="AlphaFoldDB" id="A0A6J6NXD5"/>
<dbReference type="PIRSF" id="PIRSF005719">
    <property type="entry name" value="SMC"/>
    <property type="match status" value="1"/>
</dbReference>
<dbReference type="GO" id="GO:0007062">
    <property type="term" value="P:sister chromatid cohesion"/>
    <property type="evidence" value="ECO:0007669"/>
    <property type="project" value="InterPro"/>
</dbReference>
<dbReference type="GO" id="GO:0003677">
    <property type="term" value="F:DNA binding"/>
    <property type="evidence" value="ECO:0007669"/>
    <property type="project" value="UniProtKB-KW"/>
</dbReference>
<dbReference type="PANTHER" id="PTHR43977">
    <property type="entry name" value="STRUCTURAL MAINTENANCE OF CHROMOSOMES PROTEIN 3"/>
    <property type="match status" value="1"/>
</dbReference>
<evidence type="ECO:0000256" key="2">
    <source>
        <dbReference type="ARBA" id="ARBA00022741"/>
    </source>
</evidence>
<sequence>MHLKSIRLRGFKSFVDPVEIRLEPGVAVVVGPNGSGKSNVSDSILWATGSLSPHEMRAEKPDDVLFAGSQSRSPVDFCEVDLVFDNEDSAWPELPFSEVVVSRRLNRGGEGQYLVNKAAVRRIDLIELLSDVGLGGGLRSVISQGAVTSVLGAKPHERRELIEEAAGLGRFKRRRHRAELKLNRVGIQVERARDIEEEVRKRLRPLALQATAAERAEKLGEEISALQAAIATLDLARLAGRRSGIEEERGVKVTARRELETQLEAISAERTAAEEELTDAAGVREGGTAALYALKAGGERLGLRRESAATLLAGLEAELDEVRSFDPSANQELEAAAREAANAAQAAAGERARLQVEAEERWARLAAVERAAQAVIARDLEVVLERRAAVEGRLQGGSRDALLSLRSSAQALGVRHEAVSRLLGEVRPALEEARRRGDGPTPAALGRAADEADANARTAAREHDDLVARAKLSRERLAALEQSLAEREGLPPAARALAEEGEQLALSLLKVDAGRERAVAAALSYRASALVADNAQQALQLIDRARAAGLGSVLVLVGRHPRDLVGELPVVAREELLSATIASVTEDGIGWDPTRGELWFAGETAEAVLLELEARRRELIEEVAELERRADGAAEEAERAREAAKTAAAAFAPVKHLRNAKMADAPTLERIVVGAERLDETLRVAAAAAARLEGPLAESNASLAAELREVSGYEGELRRSVAEIEARARDAERRANNRTAMAEGDPLSLREEAQELTRLAAEAVHAADALAARAASAARALGDAKPGRVGRAAELVLERLVNGASRLASALAIDVDRFEAPLRARVDADQARASALGARLRELGAAEVELRAKATEVVARISTLDVELARTDAEREEAQRRLDAAGAEPTEGENRDELAQKLDRLERRREQLGQVNPLAKEEYEAEKERLEELAEQRADLEKSLEELETLRKELTDTVERRFAETFEAVQTHFAEVAATLFPGGEGRLQMVDAEEGEEEVGIEVELRPAGKKVQRLSLLSGGEKSLGAIAFLFSLFLARPSPFYLLDEVEAALDDANIGRFTDLLRTYADRAQFIVITHQKRTMEAADVLYGVTMGPDGVSQIVSRRLPREEQAAVTA</sequence>
<feature type="coiled-coil region" evidence="6">
    <location>
        <begin position="602"/>
        <end position="643"/>
    </location>
</feature>
<keyword evidence="5" id="KW-0238">DNA-binding</keyword>
<dbReference type="SUPFAM" id="SSF52540">
    <property type="entry name" value="P-loop containing nucleoside triphosphate hydrolases"/>
    <property type="match status" value="1"/>
</dbReference>
<accession>A0A6J6NXD5</accession>
<proteinExistence type="inferred from homology"/>
<keyword evidence="2" id="KW-0547">Nucleotide-binding</keyword>
<evidence type="ECO:0000313" key="10">
    <source>
        <dbReference type="EMBL" id="CAB4691289.1"/>
    </source>
</evidence>
<reference evidence="10" key="1">
    <citation type="submission" date="2020-05" db="EMBL/GenBank/DDBJ databases">
        <authorList>
            <person name="Chiriac C."/>
            <person name="Salcher M."/>
            <person name="Ghai R."/>
            <person name="Kavagutti S V."/>
        </authorList>
    </citation>
    <scope>NUCLEOTIDE SEQUENCE</scope>
</reference>
<dbReference type="Pfam" id="PF02463">
    <property type="entry name" value="SMC_N"/>
    <property type="match status" value="1"/>
</dbReference>
<dbReference type="InterPro" id="IPR010935">
    <property type="entry name" value="SMC_hinge"/>
</dbReference>
<dbReference type="Gene3D" id="3.40.50.300">
    <property type="entry name" value="P-loop containing nucleotide triphosphate hydrolases"/>
    <property type="match status" value="2"/>
</dbReference>
<keyword evidence="3" id="KW-0067">ATP-binding</keyword>
<dbReference type="InterPro" id="IPR024704">
    <property type="entry name" value="SMC"/>
</dbReference>
<evidence type="ECO:0000256" key="1">
    <source>
        <dbReference type="ARBA" id="ARBA00022490"/>
    </source>
</evidence>
<evidence type="ECO:0000259" key="8">
    <source>
        <dbReference type="Pfam" id="PF02463"/>
    </source>
</evidence>
<feature type="region of interest" description="Disordered" evidence="7">
    <location>
        <begin position="431"/>
        <end position="460"/>
    </location>
</feature>
<dbReference type="CDD" id="cd03278">
    <property type="entry name" value="ABC_SMC_barmotin"/>
    <property type="match status" value="1"/>
</dbReference>
<dbReference type="InterPro" id="IPR011890">
    <property type="entry name" value="SMC_prok"/>
</dbReference>
<evidence type="ECO:0000256" key="5">
    <source>
        <dbReference type="ARBA" id="ARBA00023125"/>
    </source>
</evidence>
<feature type="coiled-coil region" evidence="6">
    <location>
        <begin position="714"/>
        <end position="741"/>
    </location>
</feature>
<dbReference type="EMBL" id="CAEZXP010000001">
    <property type="protein sequence ID" value="CAB4691289.1"/>
    <property type="molecule type" value="Genomic_DNA"/>
</dbReference>
<dbReference type="GO" id="GO:0005524">
    <property type="term" value="F:ATP binding"/>
    <property type="evidence" value="ECO:0007669"/>
    <property type="project" value="UniProtKB-KW"/>
</dbReference>
<dbReference type="InterPro" id="IPR003395">
    <property type="entry name" value="RecF/RecN/SMC_N"/>
</dbReference>
<feature type="compositionally biased region" description="Basic and acidic residues" evidence="7">
    <location>
        <begin position="872"/>
        <end position="883"/>
    </location>
</feature>
<name>A0A6J6NXD5_9ZZZZ</name>
<organism evidence="10">
    <name type="scientific">freshwater metagenome</name>
    <dbReference type="NCBI Taxonomy" id="449393"/>
    <lineage>
        <taxon>unclassified sequences</taxon>
        <taxon>metagenomes</taxon>
        <taxon>ecological metagenomes</taxon>
    </lineage>
</organism>
<evidence type="ECO:0000256" key="3">
    <source>
        <dbReference type="ARBA" id="ARBA00022840"/>
    </source>
</evidence>
<feature type="domain" description="SMC hinge" evidence="9">
    <location>
        <begin position="506"/>
        <end position="559"/>
    </location>
</feature>
<evidence type="ECO:0000259" key="9">
    <source>
        <dbReference type="Pfam" id="PF06470"/>
    </source>
</evidence>
<dbReference type="HAMAP" id="MF_01894">
    <property type="entry name" value="Smc_prok"/>
    <property type="match status" value="1"/>
</dbReference>
<dbReference type="GO" id="GO:0030261">
    <property type="term" value="P:chromosome condensation"/>
    <property type="evidence" value="ECO:0007669"/>
    <property type="project" value="InterPro"/>
</dbReference>
<evidence type="ECO:0000256" key="7">
    <source>
        <dbReference type="SAM" id="MobiDB-lite"/>
    </source>
</evidence>
<dbReference type="GO" id="GO:0005694">
    <property type="term" value="C:chromosome"/>
    <property type="evidence" value="ECO:0007669"/>
    <property type="project" value="InterPro"/>
</dbReference>
<keyword evidence="4 6" id="KW-0175">Coiled coil</keyword>
<dbReference type="InterPro" id="IPR027417">
    <property type="entry name" value="P-loop_NTPase"/>
</dbReference>
<feature type="domain" description="RecF/RecN/SMC N-terminal" evidence="8">
    <location>
        <begin position="2"/>
        <end position="1101"/>
    </location>
</feature>
<keyword evidence="1" id="KW-0963">Cytoplasm</keyword>